<dbReference type="AlphaFoldDB" id="A0A0G1GL65"/>
<proteinExistence type="predicted"/>
<accession>A0A0G1GL65</accession>
<sequence>MRKFLSFLPLLLLLVATPALAQNGPRPNPTKPAQVMARLSEASLRACQAREASMGKSITQLNKTTLNMIEVFNKISARVQYYYVNTAIPAGKTISNYNTLVGEVERNRAAVSTELSAAMANGNDFSCNGDDPKGLLTQYRAHIRATKESLNAYRTSINKLIVAIRSATPAATATPTAN</sequence>
<keyword evidence="1" id="KW-0732">Signal</keyword>
<name>A0A0G1GL65_9BACT</name>
<evidence type="ECO:0000313" key="2">
    <source>
        <dbReference type="EMBL" id="KKT35280.1"/>
    </source>
</evidence>
<reference evidence="2 3" key="1">
    <citation type="journal article" date="2015" name="Nature">
        <title>rRNA introns, odd ribosomes, and small enigmatic genomes across a large radiation of phyla.</title>
        <authorList>
            <person name="Brown C.T."/>
            <person name="Hug L.A."/>
            <person name="Thomas B.C."/>
            <person name="Sharon I."/>
            <person name="Castelle C.J."/>
            <person name="Singh A."/>
            <person name="Wilkins M.J."/>
            <person name="Williams K.H."/>
            <person name="Banfield J.F."/>
        </authorList>
    </citation>
    <scope>NUCLEOTIDE SEQUENCE [LARGE SCALE GENOMIC DNA]</scope>
</reference>
<protein>
    <submittedName>
        <fullName evidence="2">Uncharacterized protein</fullName>
    </submittedName>
</protein>
<evidence type="ECO:0000256" key="1">
    <source>
        <dbReference type="SAM" id="SignalP"/>
    </source>
</evidence>
<dbReference type="Proteomes" id="UP000034069">
    <property type="component" value="Unassembled WGS sequence"/>
</dbReference>
<gene>
    <name evidence="2" type="ORF">UW23_C0019G0029</name>
</gene>
<organism evidence="2 3">
    <name type="scientific">Candidatus Collierbacteria bacterium GW2011_GWA1_44_12</name>
    <dbReference type="NCBI Taxonomy" id="1618376"/>
    <lineage>
        <taxon>Bacteria</taxon>
        <taxon>Candidatus Collieribacteriota</taxon>
    </lineage>
</organism>
<comment type="caution">
    <text evidence="2">The sequence shown here is derived from an EMBL/GenBank/DDBJ whole genome shotgun (WGS) entry which is preliminary data.</text>
</comment>
<evidence type="ECO:0000313" key="3">
    <source>
        <dbReference type="Proteomes" id="UP000034069"/>
    </source>
</evidence>
<feature type="signal peptide" evidence="1">
    <location>
        <begin position="1"/>
        <end position="21"/>
    </location>
</feature>
<dbReference type="EMBL" id="LCHN01000019">
    <property type="protein sequence ID" value="KKT35280.1"/>
    <property type="molecule type" value="Genomic_DNA"/>
</dbReference>
<feature type="chain" id="PRO_5002537386" evidence="1">
    <location>
        <begin position="22"/>
        <end position="178"/>
    </location>
</feature>